<evidence type="ECO:0000256" key="2">
    <source>
        <dbReference type="ARBA" id="ARBA00022475"/>
    </source>
</evidence>
<dbReference type="InterPro" id="IPR003838">
    <property type="entry name" value="ABC3_permease_C"/>
</dbReference>
<name>A0ABV9QLC6_9FIRM</name>
<organism evidence="10 11">
    <name type="scientific">Filifactor villosus</name>
    <dbReference type="NCBI Taxonomy" id="29374"/>
    <lineage>
        <taxon>Bacteria</taxon>
        <taxon>Bacillati</taxon>
        <taxon>Bacillota</taxon>
        <taxon>Clostridia</taxon>
        <taxon>Peptostreptococcales</taxon>
        <taxon>Filifactoraceae</taxon>
        <taxon>Filifactor</taxon>
    </lineage>
</organism>
<feature type="transmembrane region" description="Helical" evidence="7">
    <location>
        <begin position="370"/>
        <end position="402"/>
    </location>
</feature>
<dbReference type="InterPro" id="IPR050250">
    <property type="entry name" value="Macrolide_Exporter_MacB"/>
</dbReference>
<accession>A0ABV9QLC6</accession>
<feature type="transmembrane region" description="Helical" evidence="7">
    <location>
        <begin position="21"/>
        <end position="45"/>
    </location>
</feature>
<comment type="caution">
    <text evidence="10">The sequence shown here is derived from an EMBL/GenBank/DDBJ whole genome shotgun (WGS) entry which is preliminary data.</text>
</comment>
<dbReference type="Pfam" id="PF12704">
    <property type="entry name" value="MacB_PCD"/>
    <property type="match status" value="1"/>
</dbReference>
<dbReference type="InterPro" id="IPR025857">
    <property type="entry name" value="MacB_PCD"/>
</dbReference>
<keyword evidence="2" id="KW-1003">Cell membrane</keyword>
<keyword evidence="5 7" id="KW-0472">Membrane</keyword>
<keyword evidence="4 7" id="KW-1133">Transmembrane helix</keyword>
<dbReference type="EMBL" id="JBHSHL010000017">
    <property type="protein sequence ID" value="MFC4804517.1"/>
    <property type="molecule type" value="Genomic_DNA"/>
</dbReference>
<evidence type="ECO:0000259" key="8">
    <source>
        <dbReference type="Pfam" id="PF02687"/>
    </source>
</evidence>
<dbReference type="Proteomes" id="UP001595916">
    <property type="component" value="Unassembled WGS sequence"/>
</dbReference>
<gene>
    <name evidence="10" type="ORF">ACFO4R_05410</name>
</gene>
<feature type="transmembrane region" description="Helical" evidence="7">
    <location>
        <begin position="324"/>
        <end position="349"/>
    </location>
</feature>
<feature type="domain" description="MacB-like periplasmic core" evidence="9">
    <location>
        <begin position="21"/>
        <end position="156"/>
    </location>
</feature>
<evidence type="ECO:0000256" key="4">
    <source>
        <dbReference type="ARBA" id="ARBA00022989"/>
    </source>
</evidence>
<keyword evidence="3 7" id="KW-0812">Transmembrane</keyword>
<dbReference type="Pfam" id="PF02687">
    <property type="entry name" value="FtsX"/>
    <property type="match status" value="1"/>
</dbReference>
<comment type="similarity">
    <text evidence="6">Belongs to the ABC-4 integral membrane protein family.</text>
</comment>
<evidence type="ECO:0000256" key="1">
    <source>
        <dbReference type="ARBA" id="ARBA00004651"/>
    </source>
</evidence>
<dbReference type="RefSeq" id="WP_379788027.1">
    <property type="nucleotide sequence ID" value="NZ_JBHSHL010000017.1"/>
</dbReference>
<evidence type="ECO:0000256" key="6">
    <source>
        <dbReference type="ARBA" id="ARBA00038076"/>
    </source>
</evidence>
<dbReference type="PANTHER" id="PTHR30572">
    <property type="entry name" value="MEMBRANE COMPONENT OF TRANSPORTER-RELATED"/>
    <property type="match status" value="1"/>
</dbReference>
<comment type="subcellular location">
    <subcellularLocation>
        <location evidence="1">Cell membrane</location>
        <topology evidence="1">Multi-pass membrane protein</topology>
    </subcellularLocation>
</comment>
<sequence length="464" mass="50817">MNSKDLFVMAVRNLKRRKVRTLLSVIGVAIGTTAIVVMISLGLGLSKGQEAQVERYGNLHIIQVNSYGTQVDKATGKPSKLDDEALKKMSVLNGVTAITPTVNTYMRIVAGKYVANAPIIGIRSSTMEKFKYNIDEKGRALHVGDKNAIVIGKAILYDFYNPKKQDYAEYPVPDEKGRMPEPTVDAYTTKMFLTADMEYGNKRRNNRDTPSTDNGKKVEYKEHKVKVVGIIQNKSDSTMDENSYNIYMDYDELVKIIQEDNKARGGSSFSSTKGKTYDEVLIYAEDIKKIDAILKSIQDMGFGTSSAKDWLNQVKEQAALIQGILGGIGAISLLVAAIGITNTMIMSIYERTKEIGVMKVIGANLKDIKNLFLIEASLIGFFGGVIGLSLSIIISILMNLFMGNGFSEAGGMFFDISSESKISIIPISLGLLSIAFSTCIGVLAGYYPAKRAMGISALESLRNE</sequence>
<feature type="domain" description="ABC3 transporter permease C-terminal" evidence="8">
    <location>
        <begin position="328"/>
        <end position="456"/>
    </location>
</feature>
<evidence type="ECO:0000313" key="10">
    <source>
        <dbReference type="EMBL" id="MFC4804517.1"/>
    </source>
</evidence>
<dbReference type="PANTHER" id="PTHR30572:SF4">
    <property type="entry name" value="ABC TRANSPORTER PERMEASE YTRF"/>
    <property type="match status" value="1"/>
</dbReference>
<evidence type="ECO:0000313" key="11">
    <source>
        <dbReference type="Proteomes" id="UP001595916"/>
    </source>
</evidence>
<keyword evidence="11" id="KW-1185">Reference proteome</keyword>
<protein>
    <submittedName>
        <fullName evidence="10">ABC transporter permease</fullName>
    </submittedName>
</protein>
<evidence type="ECO:0000256" key="3">
    <source>
        <dbReference type="ARBA" id="ARBA00022692"/>
    </source>
</evidence>
<evidence type="ECO:0000256" key="7">
    <source>
        <dbReference type="SAM" id="Phobius"/>
    </source>
</evidence>
<feature type="transmembrane region" description="Helical" evidence="7">
    <location>
        <begin position="422"/>
        <end position="447"/>
    </location>
</feature>
<proteinExistence type="inferred from homology"/>
<reference evidence="11" key="1">
    <citation type="journal article" date="2019" name="Int. J. Syst. Evol. Microbiol.">
        <title>The Global Catalogue of Microorganisms (GCM) 10K type strain sequencing project: providing services to taxonomists for standard genome sequencing and annotation.</title>
        <authorList>
            <consortium name="The Broad Institute Genomics Platform"/>
            <consortium name="The Broad Institute Genome Sequencing Center for Infectious Disease"/>
            <person name="Wu L."/>
            <person name="Ma J."/>
        </authorList>
    </citation>
    <scope>NUCLEOTIDE SEQUENCE [LARGE SCALE GENOMIC DNA]</scope>
    <source>
        <strain evidence="11">CCUG 46385</strain>
    </source>
</reference>
<evidence type="ECO:0000259" key="9">
    <source>
        <dbReference type="Pfam" id="PF12704"/>
    </source>
</evidence>
<evidence type="ECO:0000256" key="5">
    <source>
        <dbReference type="ARBA" id="ARBA00023136"/>
    </source>
</evidence>